<gene>
    <name evidence="4" type="ORF">E1757_25115</name>
</gene>
<dbReference type="PANTHER" id="PTHR31987">
    <property type="entry name" value="GLUTAMINASE A-RELATED"/>
    <property type="match status" value="1"/>
</dbReference>
<reference evidence="4 5" key="1">
    <citation type="submission" date="2019-03" db="EMBL/GenBank/DDBJ databases">
        <title>This is whole genome sequence of Paenibacillus sp MS74 strain.</title>
        <authorList>
            <person name="Trinh H.N."/>
        </authorList>
    </citation>
    <scope>NUCLEOTIDE SEQUENCE [LARGE SCALE GENOMIC DNA]</scope>
    <source>
        <strain evidence="4 5">MS74</strain>
    </source>
</reference>
<dbReference type="GO" id="GO:0005975">
    <property type="term" value="P:carbohydrate metabolic process"/>
    <property type="evidence" value="ECO:0007669"/>
    <property type="project" value="InterPro"/>
</dbReference>
<feature type="domain" description="Glutaminase A N-terminal" evidence="3">
    <location>
        <begin position="90"/>
        <end position="314"/>
    </location>
</feature>
<dbReference type="OrthoDB" id="175993at2"/>
<dbReference type="Proteomes" id="UP000295636">
    <property type="component" value="Unassembled WGS sequence"/>
</dbReference>
<protein>
    <submittedName>
        <fullName evidence="4">DUF4965 domain-containing protein</fullName>
    </submittedName>
</protein>
<dbReference type="InterPro" id="IPR052743">
    <property type="entry name" value="Glutaminase_GtaA"/>
</dbReference>
<comment type="caution">
    <text evidence="4">The sequence shown here is derived from an EMBL/GenBank/DDBJ whole genome shotgun (WGS) entry which is preliminary data.</text>
</comment>
<dbReference type="InterPro" id="IPR032515">
    <property type="entry name" value="DUF4964"/>
</dbReference>
<organism evidence="4 5">
    <name type="scientific">Paenibacillus piri</name>
    <dbReference type="NCBI Taxonomy" id="2547395"/>
    <lineage>
        <taxon>Bacteria</taxon>
        <taxon>Bacillati</taxon>
        <taxon>Bacillota</taxon>
        <taxon>Bacilli</taxon>
        <taxon>Bacillales</taxon>
        <taxon>Paenibacillaceae</taxon>
        <taxon>Paenibacillus</taxon>
    </lineage>
</organism>
<evidence type="ECO:0000313" key="5">
    <source>
        <dbReference type="Proteomes" id="UP000295636"/>
    </source>
</evidence>
<sequence length="676" mass="77012">MHKELRPPAVPLVAIDPYFSVWSTGNHLYDNHTKHWTTRRHDREESHGMVGMAVIDGVVYRFIGKLNYDEDDYEEPVAMRQTSLTVKPLSTIYTFEAAGVTLTVDFTSPLLLDRLDILSRPASYITIEAASHDGNEHEVSLYFDVTGEWCVHFQSQEIEWSRPAVRDDIQAMRMGTVKQNVLGRKGDRTRIDWGYVYLAVPGADKLDTRIGPVGMRKQFAQSKSFPGTQDDTRMPRAAEDETPVMAALMHLGKVGSAAKSQLFVVAYDDIYSIEYFGRKLPGYWRKFHENAERMIAAAIDEHADIMQRCAAFNELLIERAERAGGPKYADILSLAYRQAIAAHKLVEDERGEIIFLSKECDSNGCIGTVDVSYPSMPLFLLYNPELLKGMLRPIFRYAQSEAWPYEFAPHDVGRYPIANGQAYGKEMERQMPVEECGNMLIMTTAVCLAEGNVEFAEQNWELLSQWADYLTEYGLDPGNQLCTDDFAGHLAHNANLSIKAIEGLGGFAQLCRLAGKPDAAERYRAKAQSMAEEWIAMAQDGDHYRLAFDVPGSWSLKYNLVWDILFQSSLFPKEVVEREVAYYKRKSNRYGTPLDSRKTYTKVDWLVWAASLAEDRNDFIELINPIWDFLNESRHRVPFSDWYYTIDGTYVSFVNRSVVGGLFIRLMMDGQWNKSV</sequence>
<keyword evidence="5" id="KW-1185">Reference proteome</keyword>
<dbReference type="SUPFAM" id="SSF48208">
    <property type="entry name" value="Six-hairpin glycosidases"/>
    <property type="match status" value="1"/>
</dbReference>
<feature type="domain" description="DUF4964" evidence="1">
    <location>
        <begin position="3"/>
        <end position="65"/>
    </location>
</feature>
<accession>A0A4R5KGL7</accession>
<dbReference type="AlphaFoldDB" id="A0A4R5KGL7"/>
<dbReference type="Pfam" id="PF17168">
    <property type="entry name" value="DUF5127"/>
    <property type="match status" value="1"/>
</dbReference>
<feature type="domain" description="Glutaminase A central" evidence="2">
    <location>
        <begin position="325"/>
        <end position="666"/>
    </location>
</feature>
<dbReference type="InterPro" id="IPR012341">
    <property type="entry name" value="6hp_glycosidase-like_sf"/>
</dbReference>
<dbReference type="EMBL" id="SMRT01000014">
    <property type="protein sequence ID" value="TDF94172.1"/>
    <property type="molecule type" value="Genomic_DNA"/>
</dbReference>
<proteinExistence type="predicted"/>
<evidence type="ECO:0000259" key="1">
    <source>
        <dbReference type="Pfam" id="PF16334"/>
    </source>
</evidence>
<dbReference type="PANTHER" id="PTHR31987:SF1">
    <property type="entry name" value="GLUTAMINASE A"/>
    <property type="match status" value="1"/>
</dbReference>
<name>A0A4R5KGL7_9BACL</name>
<evidence type="ECO:0000313" key="4">
    <source>
        <dbReference type="EMBL" id="TDF94172.1"/>
    </source>
</evidence>
<evidence type="ECO:0000259" key="3">
    <source>
        <dbReference type="Pfam" id="PF17168"/>
    </source>
</evidence>
<dbReference type="InterPro" id="IPR008928">
    <property type="entry name" value="6-hairpin_glycosidase_sf"/>
</dbReference>
<dbReference type="InterPro" id="IPR033433">
    <property type="entry name" value="GtaA_N"/>
</dbReference>
<evidence type="ECO:0000259" key="2">
    <source>
        <dbReference type="Pfam" id="PF16335"/>
    </source>
</evidence>
<dbReference type="Pfam" id="PF16334">
    <property type="entry name" value="DUF4964"/>
    <property type="match status" value="1"/>
</dbReference>
<dbReference type="RefSeq" id="WP_133233344.1">
    <property type="nucleotide sequence ID" value="NZ_SMRT01000014.1"/>
</dbReference>
<dbReference type="Pfam" id="PF16335">
    <property type="entry name" value="GtaA_6_Hairpin"/>
    <property type="match status" value="1"/>
</dbReference>
<dbReference type="Gene3D" id="1.50.10.10">
    <property type="match status" value="1"/>
</dbReference>
<dbReference type="InterPro" id="IPR032514">
    <property type="entry name" value="GtaA_central"/>
</dbReference>